<keyword evidence="1" id="KW-0732">Signal</keyword>
<dbReference type="InterPro" id="IPR013783">
    <property type="entry name" value="Ig-like_fold"/>
</dbReference>
<protein>
    <recommendedName>
        <fullName evidence="4">Secretion system C-terminal sorting domain-containing protein</fullName>
    </recommendedName>
</protein>
<dbReference type="STRING" id="1178516.AWR27_06270"/>
<organism evidence="2 3">
    <name type="scientific">Spirosoma montaniterrae</name>
    <dbReference type="NCBI Taxonomy" id="1178516"/>
    <lineage>
        <taxon>Bacteria</taxon>
        <taxon>Pseudomonadati</taxon>
        <taxon>Bacteroidota</taxon>
        <taxon>Cytophagia</taxon>
        <taxon>Cytophagales</taxon>
        <taxon>Cytophagaceae</taxon>
        <taxon>Spirosoma</taxon>
    </lineage>
</organism>
<gene>
    <name evidence="2" type="ORF">AWR27_06270</name>
</gene>
<sequence length="117" mass="12586">MKNTLLLMLGLVAGTASFAQTTADKAPATSVTVTTDKRVKLIVGREQAVATVSLRDANGNVLYTQKVDLSNGLRQYFNIAELENGAYQLAVSVGNETVTNRFVIDEQPAQKIITVQS</sequence>
<dbReference type="Proteomes" id="UP000187941">
    <property type="component" value="Chromosome"/>
</dbReference>
<keyword evidence="3" id="KW-1185">Reference proteome</keyword>
<feature type="signal peptide" evidence="1">
    <location>
        <begin position="1"/>
        <end position="19"/>
    </location>
</feature>
<accession>A0A1P9WUA8</accession>
<evidence type="ECO:0008006" key="4">
    <source>
        <dbReference type="Google" id="ProtNLM"/>
    </source>
</evidence>
<name>A0A1P9WUA8_9BACT</name>
<evidence type="ECO:0000313" key="3">
    <source>
        <dbReference type="Proteomes" id="UP000187941"/>
    </source>
</evidence>
<dbReference type="EMBL" id="CP014263">
    <property type="protein sequence ID" value="AQG78965.1"/>
    <property type="molecule type" value="Genomic_DNA"/>
</dbReference>
<feature type="chain" id="PRO_5010264491" description="Secretion system C-terminal sorting domain-containing protein" evidence="1">
    <location>
        <begin position="20"/>
        <end position="117"/>
    </location>
</feature>
<reference evidence="2 3" key="1">
    <citation type="submission" date="2016-01" db="EMBL/GenBank/DDBJ databases">
        <authorList>
            <person name="Oliw E.H."/>
        </authorList>
    </citation>
    <scope>NUCLEOTIDE SEQUENCE [LARGE SCALE GENOMIC DNA]</scope>
    <source>
        <strain evidence="2 3">DY10</strain>
    </source>
</reference>
<dbReference type="RefSeq" id="WP_077130410.1">
    <property type="nucleotide sequence ID" value="NZ_CP014263.1"/>
</dbReference>
<dbReference type="Gene3D" id="2.60.40.10">
    <property type="entry name" value="Immunoglobulins"/>
    <property type="match status" value="1"/>
</dbReference>
<dbReference type="OrthoDB" id="959906at2"/>
<dbReference type="NCBIfam" id="TIGR04183">
    <property type="entry name" value="Por_Secre_tail"/>
    <property type="match status" value="1"/>
</dbReference>
<evidence type="ECO:0000256" key="1">
    <source>
        <dbReference type="SAM" id="SignalP"/>
    </source>
</evidence>
<proteinExistence type="predicted"/>
<dbReference type="KEGG" id="smon:AWR27_06270"/>
<dbReference type="AlphaFoldDB" id="A0A1P9WUA8"/>
<dbReference type="InterPro" id="IPR026444">
    <property type="entry name" value="Secre_tail"/>
</dbReference>
<evidence type="ECO:0000313" key="2">
    <source>
        <dbReference type="EMBL" id="AQG78965.1"/>
    </source>
</evidence>